<feature type="transmembrane region" description="Helical" evidence="18">
    <location>
        <begin position="76"/>
        <end position="97"/>
    </location>
</feature>
<keyword evidence="5 17" id="KW-0349">Heme</keyword>
<name>H9CNN8_NEOFI</name>
<dbReference type="GO" id="GO:0005743">
    <property type="term" value="C:mitochondrial inner membrane"/>
    <property type="evidence" value="ECO:0007669"/>
    <property type="project" value="UniProtKB-SubCell"/>
</dbReference>
<dbReference type="Pfam" id="PF00032">
    <property type="entry name" value="Cytochrom_B_C"/>
    <property type="match status" value="1"/>
</dbReference>
<feature type="binding site" description="axial binding residue" evidence="17">
    <location>
        <position position="96"/>
    </location>
    <ligand>
        <name>heme b</name>
        <dbReference type="ChEBI" id="CHEBI:60344"/>
        <label>b566</label>
    </ligand>
    <ligandPart>
        <name>Fe</name>
        <dbReference type="ChEBI" id="CHEBI:18248"/>
    </ligandPart>
</feature>
<dbReference type="PANTHER" id="PTHR19271">
    <property type="entry name" value="CYTOCHROME B"/>
    <property type="match status" value="1"/>
</dbReference>
<dbReference type="SUPFAM" id="SSF81648">
    <property type="entry name" value="a domain/subunit of cytochrome bc1 complex (Ubiquinol-cytochrome c reductase)"/>
    <property type="match status" value="1"/>
</dbReference>
<keyword evidence="14 18" id="KW-0472">Membrane</keyword>
<comment type="cofactor">
    <cofactor evidence="18">
        <name>heme b</name>
        <dbReference type="ChEBI" id="CHEBI:60344"/>
    </cofactor>
    <text evidence="18">Binds 2 heme groups non-covalently.</text>
</comment>
<evidence type="ECO:0000256" key="13">
    <source>
        <dbReference type="ARBA" id="ARBA00023128"/>
    </source>
</evidence>
<gene>
    <name evidence="21" type="ORF">NFIA_m0010</name>
</gene>
<dbReference type="FunFam" id="1.20.810.10:FF:000002">
    <property type="entry name" value="Cytochrome b"/>
    <property type="match status" value="1"/>
</dbReference>
<feature type="transmembrane region" description="Helical" evidence="18">
    <location>
        <begin position="141"/>
        <end position="159"/>
    </location>
</feature>
<feature type="binding site" evidence="16">
    <location>
        <position position="202"/>
    </location>
    <ligand>
        <name>a ubiquinone</name>
        <dbReference type="ChEBI" id="CHEBI:16389"/>
    </ligand>
</feature>
<feature type="transmembrane region" description="Helical" evidence="18">
    <location>
        <begin position="321"/>
        <end position="340"/>
    </location>
</feature>
<keyword evidence="13 18" id="KW-0496">Mitochondrion</keyword>
<protein>
    <recommendedName>
        <fullName evidence="3 18">Cytochrome b</fullName>
    </recommendedName>
</protein>
<keyword evidence="8 17" id="KW-0479">Metal-binding</keyword>
<dbReference type="InterPro" id="IPR016174">
    <property type="entry name" value="Di-haem_cyt_TM"/>
</dbReference>
<feature type="transmembrane region" description="Helical" evidence="18">
    <location>
        <begin position="179"/>
        <end position="201"/>
    </location>
</feature>
<evidence type="ECO:0000256" key="15">
    <source>
        <dbReference type="ARBA" id="ARBA00061233"/>
    </source>
</evidence>
<evidence type="ECO:0000256" key="6">
    <source>
        <dbReference type="ARBA" id="ARBA00022660"/>
    </source>
</evidence>
<evidence type="ECO:0000313" key="21">
    <source>
        <dbReference type="EMBL" id="AFD95932.1"/>
    </source>
</evidence>
<evidence type="ECO:0000256" key="5">
    <source>
        <dbReference type="ARBA" id="ARBA00022617"/>
    </source>
</evidence>
<dbReference type="GO" id="GO:0045275">
    <property type="term" value="C:respiratory chain complex III"/>
    <property type="evidence" value="ECO:0007669"/>
    <property type="project" value="InterPro"/>
</dbReference>
<dbReference type="PROSITE" id="PS51002">
    <property type="entry name" value="CYTB_NTER"/>
    <property type="match status" value="1"/>
</dbReference>
<evidence type="ECO:0000256" key="3">
    <source>
        <dbReference type="ARBA" id="ARBA00013531"/>
    </source>
</evidence>
<comment type="subunit">
    <text evidence="2">Fungal cytochrome b-c1 complex contains 10 subunits; 3 respiratory subunits, 2 core proteins and 5 low-molecular weight proteins. Cytochrome b-c1 complex is a homodimer.</text>
</comment>
<proteinExistence type="inferred from homology"/>
<dbReference type="GO" id="GO:0016491">
    <property type="term" value="F:oxidoreductase activity"/>
    <property type="evidence" value="ECO:0007669"/>
    <property type="project" value="UniProtKB-UniRule"/>
</dbReference>
<dbReference type="CDD" id="cd00290">
    <property type="entry name" value="cytochrome_b_C"/>
    <property type="match status" value="1"/>
</dbReference>
<dbReference type="PROSITE" id="PS51003">
    <property type="entry name" value="CYTB_CTER"/>
    <property type="match status" value="1"/>
</dbReference>
<evidence type="ECO:0000256" key="18">
    <source>
        <dbReference type="RuleBase" id="RU362117"/>
    </source>
</evidence>
<feature type="binding site" description="axial binding residue" evidence="17">
    <location>
        <position position="82"/>
    </location>
    <ligand>
        <name>heme b</name>
        <dbReference type="ChEBI" id="CHEBI:60344"/>
        <label>b562</label>
    </ligand>
    <ligandPart>
        <name>Fe</name>
        <dbReference type="ChEBI" id="CHEBI:18248"/>
    </ligandPart>
</feature>
<dbReference type="InterPro" id="IPR005797">
    <property type="entry name" value="Cyt_b/b6_N"/>
</dbReference>
<dbReference type="CDD" id="cd00284">
    <property type="entry name" value="Cytochrome_b_N"/>
    <property type="match status" value="1"/>
</dbReference>
<dbReference type="GO" id="GO:0046872">
    <property type="term" value="F:metal ion binding"/>
    <property type="evidence" value="ECO:0007669"/>
    <property type="project" value="UniProtKB-UniRule"/>
</dbReference>
<keyword evidence="9" id="KW-0999">Mitochondrion inner membrane</keyword>
<dbReference type="Gene3D" id="1.20.810.10">
    <property type="entry name" value="Cytochrome Bc1 Complex, Chain C"/>
    <property type="match status" value="1"/>
</dbReference>
<evidence type="ECO:0000259" key="20">
    <source>
        <dbReference type="PROSITE" id="PS51003"/>
    </source>
</evidence>
<feature type="binding site" description="axial binding residue" evidence="17">
    <location>
        <position position="197"/>
    </location>
    <ligand>
        <name>heme b</name>
        <dbReference type="ChEBI" id="CHEBI:60344"/>
        <label>b566</label>
    </ligand>
    <ligandPart>
        <name>Fe</name>
        <dbReference type="ChEBI" id="CHEBI:18248"/>
    </ligandPart>
</feature>
<evidence type="ECO:0000256" key="11">
    <source>
        <dbReference type="ARBA" id="ARBA00022989"/>
    </source>
</evidence>
<evidence type="ECO:0000256" key="16">
    <source>
        <dbReference type="PIRSR" id="PIRSR038885-1"/>
    </source>
</evidence>
<comment type="similarity">
    <text evidence="15 18">Belongs to the cytochrome b family.</text>
</comment>
<evidence type="ECO:0000256" key="14">
    <source>
        <dbReference type="ARBA" id="ARBA00023136"/>
    </source>
</evidence>
<keyword evidence="22" id="KW-1185">Reference proteome</keyword>
<dbReference type="PANTHER" id="PTHR19271:SF16">
    <property type="entry name" value="CYTOCHROME B"/>
    <property type="match status" value="1"/>
</dbReference>
<keyword evidence="11 18" id="KW-1133">Transmembrane helix</keyword>
<evidence type="ECO:0000259" key="19">
    <source>
        <dbReference type="PROSITE" id="PS51002"/>
    </source>
</evidence>
<evidence type="ECO:0000256" key="12">
    <source>
        <dbReference type="ARBA" id="ARBA00023004"/>
    </source>
</evidence>
<evidence type="ECO:0000256" key="2">
    <source>
        <dbReference type="ARBA" id="ARBA00011419"/>
    </source>
</evidence>
<feature type="domain" description="Cytochrome b/b6 C-terminal region profile" evidence="20">
    <location>
        <begin position="212"/>
        <end position="382"/>
    </location>
</feature>
<evidence type="ECO:0000313" key="22">
    <source>
        <dbReference type="Proteomes" id="UP000006702"/>
    </source>
</evidence>
<feature type="transmembrane region" description="Helical" evidence="18">
    <location>
        <begin position="290"/>
        <end position="309"/>
    </location>
</feature>
<dbReference type="STRING" id="331117.H9CNN8"/>
<keyword evidence="6 18" id="KW-0679">Respiratory chain</keyword>
<feature type="transmembrane region" description="Helical" evidence="18">
    <location>
        <begin position="222"/>
        <end position="248"/>
    </location>
</feature>
<dbReference type="PIRSF" id="PIRSF038885">
    <property type="entry name" value="COB"/>
    <property type="match status" value="1"/>
</dbReference>
<evidence type="ECO:0000256" key="17">
    <source>
        <dbReference type="PIRSR" id="PIRSR038885-2"/>
    </source>
</evidence>
<feature type="domain" description="Cytochrome b/b6 N-terminal region profile" evidence="19">
    <location>
        <begin position="1"/>
        <end position="210"/>
    </location>
</feature>
<dbReference type="GO" id="GO:0006122">
    <property type="term" value="P:mitochondrial electron transport, ubiquinol to cytochrome c"/>
    <property type="evidence" value="ECO:0007669"/>
    <property type="project" value="TreeGrafter"/>
</dbReference>
<dbReference type="EMBL" id="JQ354995">
    <property type="protein sequence ID" value="AFD95932.1"/>
    <property type="molecule type" value="Genomic_DNA"/>
</dbReference>
<comment type="cofactor">
    <cofactor evidence="17">
        <name>heme</name>
        <dbReference type="ChEBI" id="CHEBI:30413"/>
    </cofactor>
    <text evidence="17">Binds 2 heme groups non-covalently.</text>
</comment>
<evidence type="ECO:0000256" key="9">
    <source>
        <dbReference type="ARBA" id="ARBA00022792"/>
    </source>
</evidence>
<evidence type="ECO:0000256" key="7">
    <source>
        <dbReference type="ARBA" id="ARBA00022692"/>
    </source>
</evidence>
<dbReference type="Proteomes" id="UP000006702">
    <property type="component" value="Mitochondrion"/>
</dbReference>
<dbReference type="Pfam" id="PF00033">
    <property type="entry name" value="Cytochrome_B"/>
    <property type="match status" value="1"/>
</dbReference>
<evidence type="ECO:0000256" key="8">
    <source>
        <dbReference type="ARBA" id="ARBA00022723"/>
    </source>
</evidence>
<dbReference type="InterPro" id="IPR005798">
    <property type="entry name" value="Cyt_b/b6_C"/>
</dbReference>
<keyword evidence="7 18" id="KW-0812">Transmembrane</keyword>
<feature type="transmembrane region" description="Helical" evidence="18">
    <location>
        <begin position="112"/>
        <end position="134"/>
    </location>
</feature>
<evidence type="ECO:0000256" key="10">
    <source>
        <dbReference type="ARBA" id="ARBA00022982"/>
    </source>
</evidence>
<accession>H9CNN8</accession>
<feature type="transmembrane region" description="Helical" evidence="18">
    <location>
        <begin position="360"/>
        <end position="379"/>
    </location>
</feature>
<dbReference type="InterPro" id="IPR030689">
    <property type="entry name" value="Cytochrome_b"/>
</dbReference>
<keyword evidence="10 18" id="KW-0249">Electron transport</keyword>
<dbReference type="InterPro" id="IPR048259">
    <property type="entry name" value="Cytochrome_b_N_euk/bac"/>
</dbReference>
<evidence type="ECO:0000256" key="4">
    <source>
        <dbReference type="ARBA" id="ARBA00022448"/>
    </source>
</evidence>
<feature type="transmembrane region" description="Helical" evidence="18">
    <location>
        <begin position="28"/>
        <end position="55"/>
    </location>
</feature>
<keyword evidence="4 18" id="KW-0813">Transport</keyword>
<dbReference type="InterPro" id="IPR036150">
    <property type="entry name" value="Cyt_b/b6_C_sf"/>
</dbReference>
<dbReference type="InterPro" id="IPR048260">
    <property type="entry name" value="Cytochrome_b_C_euk/bac"/>
</dbReference>
<geneLocation type="mitochondrion" evidence="21"/>
<keyword evidence="12 17" id="KW-0408">Iron</keyword>
<organism evidence="22">
    <name type="scientific">Neosartorya fischeri (strain ATCC 1020 / DSM 3700 / CBS 544.65 / FGSC A1164 / JCM 1740 / NRRL 181 / WB 181)</name>
    <name type="common">Aspergillus fischerianus</name>
    <dbReference type="NCBI Taxonomy" id="331117"/>
    <lineage>
        <taxon>Eukaryota</taxon>
        <taxon>Fungi</taxon>
        <taxon>Dikarya</taxon>
        <taxon>Ascomycota</taxon>
        <taxon>Pezizomycotina</taxon>
        <taxon>Eurotiomycetes</taxon>
        <taxon>Eurotiomycetidae</taxon>
        <taxon>Eurotiales</taxon>
        <taxon>Aspergillaceae</taxon>
        <taxon>Aspergillus</taxon>
        <taxon>Aspergillus subgen. Fumigati</taxon>
    </lineage>
</organism>
<dbReference type="GO" id="GO:0008121">
    <property type="term" value="F:quinol-cytochrome-c reductase activity"/>
    <property type="evidence" value="ECO:0007669"/>
    <property type="project" value="InterPro"/>
</dbReference>
<comment type="subcellular location">
    <subcellularLocation>
        <location evidence="1">Mitochondrion inner membrane</location>
        <topology evidence="1">Multi-pass membrane protein</topology>
    </subcellularLocation>
</comment>
<reference evidence="21 22" key="1">
    <citation type="journal article" date="2012" name="BMC Genomics">
        <title>Sequencing of mitochondrial genomes of nine Aspergillus and Penicillium species identifies mobile introns and accessory genes as main sources of genome size variability.</title>
        <authorList>
            <person name="Joardar V."/>
            <person name="Abrams N.F."/>
            <person name="Hostetler J."/>
            <person name="Paukstelis P.J."/>
            <person name="Pakala S."/>
            <person name="Pakala S.B."/>
            <person name="Zafar N."/>
            <person name="Abolude O.O."/>
            <person name="Payne G."/>
            <person name="Andrianopoulos A."/>
            <person name="Denning D.W."/>
            <person name="Nierman W.C."/>
        </authorList>
    </citation>
    <scope>NUCLEOTIDE SEQUENCE [LARGE SCALE GENOMIC DNA]</scope>
    <source>
        <strain evidence="22">ATCC 1020 / DSM 3700 / CBS 544.65 / FGSC A1164 / JCM 1740 / NRRL 181 / WB 181</strain>
    </source>
</reference>
<feature type="binding site" description="axial binding residue" evidence="17">
    <location>
        <position position="183"/>
    </location>
    <ligand>
        <name>heme b</name>
        <dbReference type="ChEBI" id="CHEBI:60344"/>
        <label>b562</label>
    </ligand>
    <ligandPart>
        <name>Fe</name>
        <dbReference type="ChEBI" id="CHEBI:18248"/>
    </ligandPart>
</feature>
<evidence type="ECO:0000256" key="1">
    <source>
        <dbReference type="ARBA" id="ARBA00004448"/>
    </source>
</evidence>
<dbReference type="SUPFAM" id="SSF81342">
    <property type="entry name" value="Transmembrane di-heme cytochromes"/>
    <property type="match status" value="1"/>
</dbReference>
<dbReference type="InterPro" id="IPR027387">
    <property type="entry name" value="Cytb/b6-like_sf"/>
</dbReference>
<sequence length="385" mass="43190">MRILKSHPLLKIVNSYVIDSPQPANISYLWNFGSLLGLCLIIQIVTGVTLAMHYTPSVLEAFNSVEHIMRDVNNGWLVRYLHSNTASAFFFLVYLHIGRGLYYGSYKSPRTLTWAIGTVILIVMMATAFLGYVLPYGQMSLWGATVITNLMSAIPWIGQDIVEFIWGGFSVNNATLNRFFALHFLLPFVLAALVIMHLIAMHDTVGSGNPLGISGNYDRLPFAPYFVFKDLVTVFIFFIVLSVFVFFMPNALGDSENYVMANPMQTPPAIVPEWYLLPFYAILRSIPNKLLGVIAMFAAILALMVMPITDLSKLRGVQFRPLSKIAFYIFVANFLVLMQLGAKHVETPFIEFGQISTVLYFAHFFVIVPVVSLIENSLVELATKK</sequence>
<dbReference type="AlphaFoldDB" id="H9CNN8"/>
<comment type="function">
    <text evidence="18">Component of the ubiquinol-cytochrome c reductase complex (complex III or cytochrome b-c1 complex) that is part of the mitochondrial respiratory chain. The b-c1 complex mediates electron transfer from ubiquinol to cytochrome c. Contributes to the generation of a proton gradient across the mitochondrial membrane that is then used for ATP synthesis.</text>
</comment>